<feature type="binding site" evidence="7">
    <location>
        <begin position="315"/>
        <end position="319"/>
    </location>
    <ligand>
        <name>FMN</name>
        <dbReference type="ChEBI" id="CHEBI:58210"/>
    </ligand>
</feature>
<evidence type="ECO:0000313" key="8">
    <source>
        <dbReference type="EMBL" id="QKM66090.1"/>
    </source>
</evidence>
<feature type="binding site" evidence="7">
    <location>
        <begin position="338"/>
        <end position="339"/>
    </location>
    <ligand>
        <name>FMN</name>
        <dbReference type="ChEBI" id="CHEBI:58210"/>
    </ligand>
</feature>
<accession>I2NB42</accession>
<feature type="binding site" evidence="7">
    <location>
        <position position="46"/>
    </location>
    <ligand>
        <name>glyoxylate</name>
        <dbReference type="ChEBI" id="CHEBI:36655"/>
    </ligand>
</feature>
<sequence length="387" mass="41563">MSTLYAGYQDQIYRSGTAGRRPPFTTDHSRLERAARDVMAPQAYGYIAGAAGSEATMRANRAAFDHHGLVPRVLRDVSERDLSIELFGSRLPTPLLLAPVGALGLAHPDGEIAAARAAEETGVPLVLSTVSSHSIEEVAAAAPRARRWFQLYWPNDTELTLSLLERAVANRYEVLVVTLDAFALAWRPRDLDRGYLPFHRLHGLANYLTDPAFRHLLPKPAETDPAGAVQRWSELFNDASRTWASIPFLREHWHGPLVLKGICHPGDARAAVDSGADAIVVSNHGGRQIDGGVAALDALEAVVAAVGDRTTVLFDSGIRTGADTVKALALGARAVLLGRPYVYGLALGGTKGVIHVLRGLLAELDLTLAMTGHRTPAALDPSVLVRT</sequence>
<dbReference type="RefSeq" id="WP_006344904.1">
    <property type="nucleotide sequence ID" value="NZ_CP029159.1"/>
</dbReference>
<dbReference type="Gene3D" id="3.20.20.70">
    <property type="entry name" value="Aldolase class I"/>
    <property type="match status" value="1"/>
</dbReference>
<feature type="binding site" evidence="7">
    <location>
        <position position="178"/>
    </location>
    <ligand>
        <name>FMN</name>
        <dbReference type="ChEBI" id="CHEBI:58210"/>
    </ligand>
</feature>
<dbReference type="PANTHER" id="PTHR10578">
    <property type="entry name" value="S -2-HYDROXY-ACID OXIDASE-RELATED"/>
    <property type="match status" value="1"/>
</dbReference>
<evidence type="ECO:0000256" key="5">
    <source>
        <dbReference type="ARBA" id="ARBA00024042"/>
    </source>
</evidence>
<dbReference type="GO" id="GO:0016614">
    <property type="term" value="F:oxidoreductase activity, acting on CH-OH group of donors"/>
    <property type="evidence" value="ECO:0007669"/>
    <property type="project" value="UniProtKB-ARBA"/>
</dbReference>
<proteinExistence type="inferred from homology"/>
<dbReference type="PROSITE" id="PS00557">
    <property type="entry name" value="FMN_HYDROXY_ACID_DH_1"/>
    <property type="match status" value="1"/>
</dbReference>
<keyword evidence="4" id="KW-0560">Oxidoreductase</keyword>
<evidence type="ECO:0000313" key="9">
    <source>
        <dbReference type="Proteomes" id="UP000005940"/>
    </source>
</evidence>
<dbReference type="PROSITE" id="PS51349">
    <property type="entry name" value="FMN_HYDROXY_ACID_DH_2"/>
    <property type="match status" value="1"/>
</dbReference>
<feature type="binding site" evidence="7">
    <location>
        <position position="287"/>
    </location>
    <ligand>
        <name>glyoxylate</name>
        <dbReference type="ChEBI" id="CHEBI:36655"/>
    </ligand>
</feature>
<feature type="binding site" evidence="7">
    <location>
        <position position="187"/>
    </location>
    <ligand>
        <name>glyoxylate</name>
        <dbReference type="ChEBI" id="CHEBI:36655"/>
    </ligand>
</feature>
<feature type="binding site" evidence="7">
    <location>
        <position position="128"/>
    </location>
    <ligand>
        <name>FMN</name>
        <dbReference type="ChEBI" id="CHEBI:58210"/>
    </ligand>
</feature>
<reference evidence="8 9" key="1">
    <citation type="journal article" date="2012" name="J. Bacteriol.">
        <title>Draft genome of Streptomyces tsukubaensis NRRL 18488, the producer of the clinically important immunosuppressant tacrolimus (FK506).</title>
        <authorList>
            <person name="Barreiro C."/>
            <person name="Prieto C."/>
            <person name="Sola-Landa A."/>
            <person name="Solera E."/>
            <person name="Martinez-Castro M."/>
            <person name="Perez-Redondo R."/>
            <person name="Garcia-Estrada C."/>
            <person name="Aparicio J.F."/>
            <person name="Fernandez-Martinez L.T."/>
            <person name="Santos-Aberturas J."/>
            <person name="Salehi-Najafabadi Z."/>
            <person name="Rodriguez-Garcia A."/>
            <person name="Tauch A."/>
            <person name="Martin J.F."/>
        </authorList>
    </citation>
    <scope>NUCLEOTIDE SEQUENCE [LARGE SCALE GENOMIC DNA]</scope>
    <source>
        <strain evidence="9">DSM 42081 / NBRC 108919 / NRRL 18488 / 9993</strain>
    </source>
</reference>
<feature type="binding site" evidence="7">
    <location>
        <position position="260"/>
    </location>
    <ligand>
        <name>glyoxylate</name>
        <dbReference type="ChEBI" id="CHEBI:36655"/>
    </ligand>
</feature>
<dbReference type="FunFam" id="3.20.20.70:FF:000029">
    <property type="entry name" value="L-lactate dehydrogenase"/>
    <property type="match status" value="1"/>
</dbReference>
<dbReference type="Proteomes" id="UP000005940">
    <property type="component" value="Chromosome"/>
</dbReference>
<dbReference type="GO" id="GO:0010181">
    <property type="term" value="F:FMN binding"/>
    <property type="evidence" value="ECO:0007669"/>
    <property type="project" value="InterPro"/>
</dbReference>
<gene>
    <name evidence="8" type="ORF">STSU_001870</name>
</gene>
<dbReference type="InterPro" id="IPR013785">
    <property type="entry name" value="Aldolase_TIM"/>
</dbReference>
<protein>
    <submittedName>
        <fullName evidence="8">Alpha-hydroxy-acid oxidizing enzyme</fullName>
    </submittedName>
</protein>
<keyword evidence="3 7" id="KW-0288">FMN</keyword>
<feature type="binding site" evidence="7">
    <location>
        <begin position="99"/>
        <end position="101"/>
    </location>
    <ligand>
        <name>FMN</name>
        <dbReference type="ChEBI" id="CHEBI:58210"/>
    </ligand>
</feature>
<keyword evidence="9" id="KW-1185">Reference proteome</keyword>
<dbReference type="InterPro" id="IPR008259">
    <property type="entry name" value="FMN_hydac_DH_AS"/>
</dbReference>
<dbReference type="Pfam" id="PF01070">
    <property type="entry name" value="FMN_dh"/>
    <property type="match status" value="1"/>
</dbReference>
<feature type="binding site" evidence="7">
    <location>
        <position position="150"/>
    </location>
    <ligand>
        <name>FMN</name>
        <dbReference type="ChEBI" id="CHEBI:58210"/>
    </ligand>
</feature>
<dbReference type="AlphaFoldDB" id="I2NB42"/>
<feature type="binding site" evidence="7">
    <location>
        <position position="284"/>
    </location>
    <ligand>
        <name>glyoxylate</name>
        <dbReference type="ChEBI" id="CHEBI:36655"/>
    </ligand>
</feature>
<evidence type="ECO:0000256" key="4">
    <source>
        <dbReference type="ARBA" id="ARBA00023002"/>
    </source>
</evidence>
<dbReference type="PANTHER" id="PTHR10578:SF143">
    <property type="entry name" value="FMN-DEPENDENT ALPHA-HYDROXY ACID DEHYDROGENASE PB1A11.03"/>
    <property type="match status" value="1"/>
</dbReference>
<dbReference type="InterPro" id="IPR000262">
    <property type="entry name" value="FMN-dep_DH"/>
</dbReference>
<evidence type="ECO:0000256" key="2">
    <source>
        <dbReference type="ARBA" id="ARBA00022630"/>
    </source>
</evidence>
<dbReference type="InterPro" id="IPR012133">
    <property type="entry name" value="Alpha-hydoxy_acid_DH_FMN"/>
</dbReference>
<dbReference type="SUPFAM" id="SSF51395">
    <property type="entry name" value="FMN-linked oxidoreductases"/>
    <property type="match status" value="1"/>
</dbReference>
<feature type="active site" description="Proton acceptor" evidence="6">
    <location>
        <position position="284"/>
    </location>
</feature>
<feature type="binding site" evidence="7">
    <location>
        <position position="152"/>
    </location>
    <ligand>
        <name>glyoxylate</name>
        <dbReference type="ChEBI" id="CHEBI:36655"/>
    </ligand>
</feature>
<dbReference type="PIRSF" id="PIRSF000138">
    <property type="entry name" value="Al-hdrx_acd_dh"/>
    <property type="match status" value="1"/>
</dbReference>
<dbReference type="InterPro" id="IPR037396">
    <property type="entry name" value="FMN_HAD"/>
</dbReference>
<feature type="binding site" evidence="7">
    <location>
        <position position="282"/>
    </location>
    <ligand>
        <name>FMN</name>
        <dbReference type="ChEBI" id="CHEBI:58210"/>
    </ligand>
</feature>
<evidence type="ECO:0000256" key="6">
    <source>
        <dbReference type="PIRSR" id="PIRSR000138-1"/>
    </source>
</evidence>
<name>I2NB42_STRT9</name>
<evidence type="ECO:0000256" key="7">
    <source>
        <dbReference type="PIRSR" id="PIRSR000138-2"/>
    </source>
</evidence>
<comment type="cofactor">
    <cofactor evidence="1">
        <name>FMN</name>
        <dbReference type="ChEBI" id="CHEBI:58210"/>
    </cofactor>
</comment>
<dbReference type="EMBL" id="CP029159">
    <property type="protein sequence ID" value="QKM66090.1"/>
    <property type="molecule type" value="Genomic_DNA"/>
</dbReference>
<comment type="similarity">
    <text evidence="5">Belongs to the FMN-dependent alpha-hydroxy acid dehydrogenase family.</text>
</comment>
<organism evidence="8 9">
    <name type="scientific">Streptomyces tsukubensis (strain DSM 42081 / NBRC 108919 / NRRL 18488 / 9993)</name>
    <dbReference type="NCBI Taxonomy" id="1114943"/>
    <lineage>
        <taxon>Bacteria</taxon>
        <taxon>Bacillati</taxon>
        <taxon>Actinomycetota</taxon>
        <taxon>Actinomycetes</taxon>
        <taxon>Kitasatosporales</taxon>
        <taxon>Streptomycetaceae</taxon>
        <taxon>Streptomyces</taxon>
    </lineage>
</organism>
<evidence type="ECO:0000256" key="3">
    <source>
        <dbReference type="ARBA" id="ARBA00022643"/>
    </source>
</evidence>
<keyword evidence="2 7" id="KW-0285">Flavoprotein</keyword>
<evidence type="ECO:0000256" key="1">
    <source>
        <dbReference type="ARBA" id="ARBA00001917"/>
    </source>
</evidence>